<sequence length="230" mass="26075">MEESIPSILAYVYGWLTPAVLFVLLNLVIGTIAVASKSSSSSAQQPKPGPATDVDDAAESFPARFLSRSSSIILDRLRSVNLQRDRSGKIPPPLKAAPAETPIPAAKAEEQHKHFSRSQSDAHPTAGEMPPKLAVRLKKSASEKSASRTLRRRRWRRLWQKRRRRRRRRRWRPRIRRRKRAIAAGMRWTRGRTTSLTGSGGSCSSSAWSPSRVDWSKEGRNQAWFYVEQH</sequence>
<accession>A0AAQ3Q2U9</accession>
<feature type="region of interest" description="Disordered" evidence="1">
    <location>
        <begin position="192"/>
        <end position="212"/>
    </location>
</feature>
<evidence type="ECO:0000313" key="5">
    <source>
        <dbReference type="Proteomes" id="UP001327560"/>
    </source>
</evidence>
<dbReference type="Proteomes" id="UP001327560">
    <property type="component" value="Chromosome 1"/>
</dbReference>
<dbReference type="AlphaFoldDB" id="A0AAQ3Q2U9"/>
<dbReference type="EMBL" id="CP136890">
    <property type="protein sequence ID" value="WOK93877.1"/>
    <property type="molecule type" value="Genomic_DNA"/>
</dbReference>
<keyword evidence="2" id="KW-0812">Transmembrane</keyword>
<dbReference type="PANTHER" id="PTHR33098:SF53">
    <property type="entry name" value="OS05G0540900 PROTEIN"/>
    <property type="match status" value="1"/>
</dbReference>
<keyword evidence="2" id="KW-0472">Membrane</keyword>
<name>A0AAQ3Q2U9_9LILI</name>
<dbReference type="PANTHER" id="PTHR33098">
    <property type="entry name" value="COTTON FIBER (DUF761)"/>
    <property type="match status" value="1"/>
</dbReference>
<feature type="region of interest" description="Disordered" evidence="1">
    <location>
        <begin position="107"/>
        <end position="129"/>
    </location>
</feature>
<reference evidence="4 5" key="1">
    <citation type="submission" date="2023-10" db="EMBL/GenBank/DDBJ databases">
        <title>Chromosome-scale genome assembly provides insights into flower coloration mechanisms of Canna indica.</title>
        <authorList>
            <person name="Li C."/>
        </authorList>
    </citation>
    <scope>NUCLEOTIDE SEQUENCE [LARGE SCALE GENOMIC DNA]</scope>
    <source>
        <tissue evidence="4">Flower</tissue>
    </source>
</reference>
<evidence type="ECO:0000256" key="1">
    <source>
        <dbReference type="SAM" id="MobiDB-lite"/>
    </source>
</evidence>
<evidence type="ECO:0000256" key="2">
    <source>
        <dbReference type="SAM" id="Phobius"/>
    </source>
</evidence>
<protein>
    <recommendedName>
        <fullName evidence="3">DUF4408 domain-containing protein</fullName>
    </recommendedName>
</protein>
<proteinExistence type="predicted"/>
<dbReference type="Pfam" id="PF14364">
    <property type="entry name" value="DUF4408"/>
    <property type="match status" value="1"/>
</dbReference>
<keyword evidence="2" id="KW-1133">Transmembrane helix</keyword>
<gene>
    <name evidence="4" type="ORF">Cni_G02578</name>
</gene>
<keyword evidence="5" id="KW-1185">Reference proteome</keyword>
<feature type="transmembrane region" description="Helical" evidence="2">
    <location>
        <begin position="12"/>
        <end position="35"/>
    </location>
</feature>
<organism evidence="4 5">
    <name type="scientific">Canna indica</name>
    <name type="common">Indian-shot</name>
    <dbReference type="NCBI Taxonomy" id="4628"/>
    <lineage>
        <taxon>Eukaryota</taxon>
        <taxon>Viridiplantae</taxon>
        <taxon>Streptophyta</taxon>
        <taxon>Embryophyta</taxon>
        <taxon>Tracheophyta</taxon>
        <taxon>Spermatophyta</taxon>
        <taxon>Magnoliopsida</taxon>
        <taxon>Liliopsida</taxon>
        <taxon>Zingiberales</taxon>
        <taxon>Cannaceae</taxon>
        <taxon>Canna</taxon>
    </lineage>
</organism>
<evidence type="ECO:0000259" key="3">
    <source>
        <dbReference type="Pfam" id="PF14364"/>
    </source>
</evidence>
<evidence type="ECO:0000313" key="4">
    <source>
        <dbReference type="EMBL" id="WOK93877.1"/>
    </source>
</evidence>
<dbReference type="InterPro" id="IPR025520">
    <property type="entry name" value="DUF4408"/>
</dbReference>
<feature type="domain" description="DUF4408" evidence="3">
    <location>
        <begin position="6"/>
        <end position="37"/>
    </location>
</feature>